<name>I6YBF4_MYCWM</name>
<dbReference type="KEGG" id="mwe:WEN_02680"/>
<protein>
    <submittedName>
        <fullName evidence="1">Uncharacterized protein</fullName>
    </submittedName>
</protein>
<evidence type="ECO:0000313" key="2">
    <source>
        <dbReference type="Proteomes" id="UP000009005"/>
    </source>
</evidence>
<dbReference type="EMBL" id="CP003703">
    <property type="protein sequence ID" value="AFN65321.1"/>
    <property type="molecule type" value="Genomic_DNA"/>
</dbReference>
<dbReference type="STRING" id="1197325.WEN_02680"/>
<evidence type="ECO:0000313" key="1">
    <source>
        <dbReference type="EMBL" id="AFN65321.1"/>
    </source>
</evidence>
<proteinExistence type="predicted"/>
<dbReference type="AlphaFoldDB" id="I6YBF4"/>
<reference evidence="1 2" key="1">
    <citation type="journal article" date="2012" name="J. Bacteriol.">
        <title>Complete genome sequence of Mycoplasma wenyonii strain Massachusetts.</title>
        <authorList>
            <person name="Dos Santos A.P."/>
            <person name="Guimaraes A.M."/>
            <person name="do Nascimento N.C."/>
            <person name="Sanmiguel P.J."/>
            <person name="Messick J.B."/>
        </authorList>
    </citation>
    <scope>NUCLEOTIDE SEQUENCE [LARGE SCALE GENOMIC DNA]</scope>
    <source>
        <strain evidence="1 2">Massachusetts</strain>
    </source>
</reference>
<dbReference type="PATRIC" id="fig|1197325.3.peg.576"/>
<accession>I6YBF4</accession>
<sequence length="174" mass="19301">MSILAGKLALLVLVPMVGAGVAYPMTTKLGGGENQIELKTIDNFKRNCWVSIQGDQGEDNSFNKRLLACLEKKNSEKVRFYFYDKDKLSNSLPKEVTEVKYNGISSYNHSFTISLVGNEGNETINTPASTWNSVFNGSVEGVCRLESVKTLSEELKRLSCNNSSSQTLEEFKIN</sequence>
<organism evidence="1 2">
    <name type="scientific">Mycoplasma wenyonii (strain Massachusetts)</name>
    <name type="common">Eperythrozoon wenyonii</name>
    <dbReference type="NCBI Taxonomy" id="1197325"/>
    <lineage>
        <taxon>Bacteria</taxon>
        <taxon>Bacillati</taxon>
        <taxon>Mycoplasmatota</taxon>
        <taxon>Mollicutes</taxon>
        <taxon>Mycoplasmataceae</taxon>
        <taxon>Mycoplasma</taxon>
    </lineage>
</organism>
<dbReference type="Proteomes" id="UP000009005">
    <property type="component" value="Chromosome"/>
</dbReference>
<dbReference type="RefSeq" id="WP_014850030.1">
    <property type="nucleotide sequence ID" value="NC_018149.1"/>
</dbReference>
<keyword evidence="2" id="KW-1185">Reference proteome</keyword>
<gene>
    <name evidence="1" type="ordered locus">WEN_02680</name>
</gene>
<dbReference type="HOGENOM" id="CLU_1545969_0_0_14"/>